<accession>A0A173T188</accession>
<protein>
    <submittedName>
        <fullName evidence="1">Uncharacterized protein</fullName>
    </submittedName>
</protein>
<gene>
    <name evidence="1" type="ORF">ERS852420_01830</name>
</gene>
<proteinExistence type="predicted"/>
<sequence length="117" mass="13703">MTKKNIAKSVRLTQEVFDYIDGAPGNGFNEKFENIILEAKRGESDRKKELARLDEKIRRQQRKQNLVFSQLTNFDYFLNSFEAAQKSLQELRGHLKDAGLSLQKIEEVEKDIKENER</sequence>
<evidence type="ECO:0000313" key="1">
    <source>
        <dbReference type="EMBL" id="CUM96522.1"/>
    </source>
</evidence>
<dbReference type="AlphaFoldDB" id="A0A173T188"/>
<evidence type="ECO:0000313" key="2">
    <source>
        <dbReference type="Proteomes" id="UP000095495"/>
    </source>
</evidence>
<organism evidence="1 2">
    <name type="scientific">Roseburia faecis</name>
    <dbReference type="NCBI Taxonomy" id="301302"/>
    <lineage>
        <taxon>Bacteria</taxon>
        <taxon>Bacillati</taxon>
        <taxon>Bacillota</taxon>
        <taxon>Clostridia</taxon>
        <taxon>Lachnospirales</taxon>
        <taxon>Lachnospiraceae</taxon>
        <taxon>Roseburia</taxon>
    </lineage>
</organism>
<reference evidence="1 2" key="1">
    <citation type="submission" date="2015-09" db="EMBL/GenBank/DDBJ databases">
        <authorList>
            <consortium name="Pathogen Informatics"/>
        </authorList>
    </citation>
    <scope>NUCLEOTIDE SEQUENCE [LARGE SCALE GENOMIC DNA]</scope>
    <source>
        <strain evidence="1 2">2789STDY5608863</strain>
    </source>
</reference>
<name>A0A173T188_9FIRM</name>
<dbReference type="EMBL" id="CYXV01000007">
    <property type="protein sequence ID" value="CUM96522.1"/>
    <property type="molecule type" value="Genomic_DNA"/>
</dbReference>
<dbReference type="Proteomes" id="UP000095495">
    <property type="component" value="Unassembled WGS sequence"/>
</dbReference>
<dbReference type="RefSeq" id="WP_055262604.1">
    <property type="nucleotide sequence ID" value="NZ_CYXV01000007.1"/>
</dbReference>